<gene>
    <name evidence="2" type="ORF">GAYE_SCF08G3040</name>
</gene>
<evidence type="ECO:0000313" key="2">
    <source>
        <dbReference type="EMBL" id="KAK4525134.1"/>
    </source>
</evidence>
<keyword evidence="1" id="KW-0472">Membrane</keyword>
<dbReference type="AlphaFoldDB" id="A0AAV9ICQ4"/>
<dbReference type="Proteomes" id="UP001300502">
    <property type="component" value="Unassembled WGS sequence"/>
</dbReference>
<dbReference type="PANTHER" id="PTHR47380:SF4">
    <property type="entry name" value="OS02G0533000 PROTEIN"/>
    <property type="match status" value="1"/>
</dbReference>
<dbReference type="InterPro" id="IPR044200">
    <property type="entry name" value="At5g03900-like"/>
</dbReference>
<name>A0AAV9ICQ4_9RHOD</name>
<organism evidence="2 3">
    <name type="scientific">Galdieria yellowstonensis</name>
    <dbReference type="NCBI Taxonomy" id="3028027"/>
    <lineage>
        <taxon>Eukaryota</taxon>
        <taxon>Rhodophyta</taxon>
        <taxon>Bangiophyceae</taxon>
        <taxon>Galdieriales</taxon>
        <taxon>Galdieriaceae</taxon>
        <taxon>Galdieria</taxon>
    </lineage>
</organism>
<dbReference type="PANTHER" id="PTHR47380">
    <property type="entry name" value="OS02G0533000 PROTEIN"/>
    <property type="match status" value="1"/>
</dbReference>
<dbReference type="EMBL" id="JANCYU010000028">
    <property type="protein sequence ID" value="KAK4525134.1"/>
    <property type="molecule type" value="Genomic_DNA"/>
</dbReference>
<keyword evidence="1" id="KW-1133">Transmembrane helix</keyword>
<keyword evidence="3" id="KW-1185">Reference proteome</keyword>
<keyword evidence="1" id="KW-0812">Transmembrane</keyword>
<protein>
    <submittedName>
        <fullName evidence="2">Uncharacterized protein</fullName>
    </submittedName>
</protein>
<accession>A0AAV9ICQ4</accession>
<proteinExistence type="predicted"/>
<feature type="transmembrane region" description="Helical" evidence="1">
    <location>
        <begin position="207"/>
        <end position="229"/>
    </location>
</feature>
<evidence type="ECO:0000313" key="3">
    <source>
        <dbReference type="Proteomes" id="UP001300502"/>
    </source>
</evidence>
<reference evidence="2 3" key="1">
    <citation type="submission" date="2022-07" db="EMBL/GenBank/DDBJ databases">
        <title>Genome-wide signatures of adaptation to extreme environments.</title>
        <authorList>
            <person name="Cho C.H."/>
            <person name="Yoon H.S."/>
        </authorList>
    </citation>
    <scope>NUCLEOTIDE SEQUENCE [LARGE SCALE GENOMIC DNA]</scope>
    <source>
        <strain evidence="2 3">108.79 E11</strain>
    </source>
</reference>
<feature type="transmembrane region" description="Helical" evidence="1">
    <location>
        <begin position="160"/>
        <end position="187"/>
    </location>
</feature>
<feature type="transmembrane region" description="Helical" evidence="1">
    <location>
        <begin position="377"/>
        <end position="395"/>
    </location>
</feature>
<comment type="caution">
    <text evidence="2">The sequence shown here is derived from an EMBL/GenBank/DDBJ whole genome shotgun (WGS) entry which is preliminary data.</text>
</comment>
<evidence type="ECO:0000256" key="1">
    <source>
        <dbReference type="SAM" id="Phobius"/>
    </source>
</evidence>
<sequence length="512" mass="57720">MAFTATNSLKSFTYSVGNTNTRVCSICKRSNLQRVPWKPCYLKERQKRSATLTCVDSSIGNLDASVKEALSSFIVQKKKNESTSPYIRITAADFAVASGISVEKATQQLLRLASEVQGALDVSEQGEILYRIPVNYETILQQKSVMSNLLKWWQPVKSALFYLLRISFGIFLLLSLVIVLGAIVFVNSLSSRQDNDNRSSSFHSPRFYIGPSFSDIFYFFRGPSYYYYYYDVDDRTTRKTANATEKDRPKGFLEAAYSFLFGDGDPNADFEKRRWKAVASVIRANDCVVTAEQLAPYLNDHTSVSSDENSALVDESFMIPALVRFGGVPEVLENGEIIYVFPELRKTAKNVEFIHSKLPPFPVEKEIPFSRASAGDLWMVGLIACLNLVGALTLGNMLSSPQVVASLSRELGFSVGFLTTAFQGLLSYAVAFLLVPLGRWWYIERINRQRRSRNTQREKAFRLLENMPDHLRSKLQAARKKALGLEYLGKDPIIYASDKDIVEQQFPPPQDK</sequence>
<feature type="transmembrane region" description="Helical" evidence="1">
    <location>
        <begin position="415"/>
        <end position="442"/>
    </location>
</feature>